<feature type="non-terminal residue" evidence="9">
    <location>
        <position position="1"/>
    </location>
</feature>
<name>A0A1Y2DYK7_9FUNG</name>
<evidence type="ECO:0000256" key="2">
    <source>
        <dbReference type="ARBA" id="ARBA00022448"/>
    </source>
</evidence>
<protein>
    <submittedName>
        <fullName evidence="9">UPF0187-domain-containing protein</fullName>
    </submittedName>
</protein>
<keyword evidence="5 8" id="KW-1133">Transmembrane helix</keyword>
<dbReference type="AlphaFoldDB" id="A0A1Y2DYK7"/>
<keyword evidence="6" id="KW-0406">Ion transport</keyword>
<evidence type="ECO:0000256" key="3">
    <source>
        <dbReference type="ARBA" id="ARBA00022475"/>
    </source>
</evidence>
<dbReference type="Pfam" id="PF25539">
    <property type="entry name" value="Bestrophin_2"/>
    <property type="match status" value="1"/>
</dbReference>
<accession>A0A1Y2DYK7</accession>
<comment type="subcellular location">
    <subcellularLocation>
        <location evidence="1">Cell membrane</location>
        <topology evidence="1">Multi-pass membrane protein</topology>
    </subcellularLocation>
</comment>
<evidence type="ECO:0000256" key="8">
    <source>
        <dbReference type="SAM" id="Phobius"/>
    </source>
</evidence>
<dbReference type="Proteomes" id="UP000193920">
    <property type="component" value="Unassembled WGS sequence"/>
</dbReference>
<organism evidence="9 10">
    <name type="scientific">Neocallimastix californiae</name>
    <dbReference type="NCBI Taxonomy" id="1754190"/>
    <lineage>
        <taxon>Eukaryota</taxon>
        <taxon>Fungi</taxon>
        <taxon>Fungi incertae sedis</taxon>
        <taxon>Chytridiomycota</taxon>
        <taxon>Chytridiomycota incertae sedis</taxon>
        <taxon>Neocallimastigomycetes</taxon>
        <taxon>Neocallimastigales</taxon>
        <taxon>Neocallimastigaceae</taxon>
        <taxon>Neocallimastix</taxon>
    </lineage>
</organism>
<evidence type="ECO:0000313" key="10">
    <source>
        <dbReference type="Proteomes" id="UP000193920"/>
    </source>
</evidence>
<feature type="non-terminal residue" evidence="9">
    <location>
        <position position="100"/>
    </location>
</feature>
<evidence type="ECO:0000256" key="6">
    <source>
        <dbReference type="ARBA" id="ARBA00023065"/>
    </source>
</evidence>
<evidence type="ECO:0000313" key="9">
    <source>
        <dbReference type="EMBL" id="ORY63725.1"/>
    </source>
</evidence>
<evidence type="ECO:0000256" key="5">
    <source>
        <dbReference type="ARBA" id="ARBA00022989"/>
    </source>
</evidence>
<proteinExistence type="predicted"/>
<keyword evidence="4 8" id="KW-0812">Transmembrane</keyword>
<reference evidence="9 10" key="1">
    <citation type="submission" date="2016-08" db="EMBL/GenBank/DDBJ databases">
        <title>A Parts List for Fungal Cellulosomes Revealed by Comparative Genomics.</title>
        <authorList>
            <consortium name="DOE Joint Genome Institute"/>
            <person name="Haitjema C.H."/>
            <person name="Gilmore S.P."/>
            <person name="Henske J.K."/>
            <person name="Solomon K.V."/>
            <person name="De Groot R."/>
            <person name="Kuo A."/>
            <person name="Mondo S.J."/>
            <person name="Salamov A.A."/>
            <person name="Labutti K."/>
            <person name="Zhao Z."/>
            <person name="Chiniquy J."/>
            <person name="Barry K."/>
            <person name="Brewer H.M."/>
            <person name="Purvine S.O."/>
            <person name="Wright A.T."/>
            <person name="Boxma B."/>
            <person name="Van Alen T."/>
            <person name="Hackstein J.H."/>
            <person name="Baker S.E."/>
            <person name="Grigoriev I.V."/>
            <person name="O'Malley M.A."/>
        </authorList>
    </citation>
    <scope>NUCLEOTIDE SEQUENCE [LARGE SCALE GENOMIC DNA]</scope>
    <source>
        <strain evidence="9 10">G1</strain>
    </source>
</reference>
<feature type="transmembrane region" description="Helical" evidence="8">
    <location>
        <begin position="21"/>
        <end position="42"/>
    </location>
</feature>
<comment type="caution">
    <text evidence="9">The sequence shown here is derived from an EMBL/GenBank/DDBJ whole genome shotgun (WGS) entry which is preliminary data.</text>
</comment>
<keyword evidence="3" id="KW-1003">Cell membrane</keyword>
<evidence type="ECO:0000256" key="1">
    <source>
        <dbReference type="ARBA" id="ARBA00004651"/>
    </source>
</evidence>
<keyword evidence="10" id="KW-1185">Reference proteome</keyword>
<dbReference type="OrthoDB" id="1368at2759"/>
<dbReference type="STRING" id="1754190.A0A1Y2DYK7"/>
<evidence type="ECO:0000256" key="7">
    <source>
        <dbReference type="ARBA" id="ARBA00023136"/>
    </source>
</evidence>
<dbReference type="InterPro" id="IPR044669">
    <property type="entry name" value="YneE/VCCN1/2-like"/>
</dbReference>
<sequence length="100" mass="11346">LNTIVDNFTSCERILYTPIPIIYGIHIKHALIIYLLTLPLQIVPTCGWASVLIVLLTSFTFFGIEAISSEIENPFGSDMNDLKLDEFCQQIHDEINSMMK</sequence>
<dbReference type="PANTHER" id="PTHR33281">
    <property type="entry name" value="UPF0187 PROTEIN YNEE"/>
    <property type="match status" value="1"/>
</dbReference>
<dbReference type="GO" id="GO:0005886">
    <property type="term" value="C:plasma membrane"/>
    <property type="evidence" value="ECO:0007669"/>
    <property type="project" value="UniProtKB-SubCell"/>
</dbReference>
<gene>
    <name evidence="9" type="ORF">LY90DRAFT_304853</name>
</gene>
<keyword evidence="7 8" id="KW-0472">Membrane</keyword>
<dbReference type="GO" id="GO:0005254">
    <property type="term" value="F:chloride channel activity"/>
    <property type="evidence" value="ECO:0007669"/>
    <property type="project" value="InterPro"/>
</dbReference>
<feature type="transmembrane region" description="Helical" evidence="8">
    <location>
        <begin position="48"/>
        <end position="67"/>
    </location>
</feature>
<evidence type="ECO:0000256" key="4">
    <source>
        <dbReference type="ARBA" id="ARBA00022692"/>
    </source>
</evidence>
<keyword evidence="2" id="KW-0813">Transport</keyword>
<dbReference type="PANTHER" id="PTHR33281:SF19">
    <property type="entry name" value="VOLTAGE-DEPENDENT ANION CHANNEL-FORMING PROTEIN YNEE"/>
    <property type="match status" value="1"/>
</dbReference>
<dbReference type="EMBL" id="MCOG01000055">
    <property type="protein sequence ID" value="ORY63725.1"/>
    <property type="molecule type" value="Genomic_DNA"/>
</dbReference>